<gene>
    <name evidence="9" type="ORF">FAZ21_03035</name>
</gene>
<protein>
    <submittedName>
        <fullName evidence="9">ABC transporter permease</fullName>
    </submittedName>
</protein>
<dbReference type="CDD" id="cd06261">
    <property type="entry name" value="TM_PBP2"/>
    <property type="match status" value="1"/>
</dbReference>
<dbReference type="SUPFAM" id="SSF161098">
    <property type="entry name" value="MetI-like"/>
    <property type="match status" value="1"/>
</dbReference>
<keyword evidence="6 7" id="KW-0472">Membrane</keyword>
<dbReference type="InterPro" id="IPR035906">
    <property type="entry name" value="MetI-like_sf"/>
</dbReference>
<dbReference type="OrthoDB" id="5298727at2"/>
<dbReference type="GO" id="GO:0055085">
    <property type="term" value="P:transmembrane transport"/>
    <property type="evidence" value="ECO:0007669"/>
    <property type="project" value="InterPro"/>
</dbReference>
<evidence type="ECO:0000256" key="7">
    <source>
        <dbReference type="RuleBase" id="RU363032"/>
    </source>
</evidence>
<reference evidence="9 10" key="1">
    <citation type="submission" date="2019-04" db="EMBL/GenBank/DDBJ databases">
        <title>Chitiniphilus eburnea sp. nov., a novel chitinolytic bacterium isolated from aquaculture sludge.</title>
        <authorList>
            <person name="Sheng M."/>
        </authorList>
    </citation>
    <scope>NUCLEOTIDE SEQUENCE [LARGE SCALE GENOMIC DNA]</scope>
    <source>
        <strain evidence="9 10">HX-2-15</strain>
    </source>
</reference>
<evidence type="ECO:0000256" key="4">
    <source>
        <dbReference type="ARBA" id="ARBA00022692"/>
    </source>
</evidence>
<comment type="subcellular location">
    <subcellularLocation>
        <location evidence="1 7">Cell membrane</location>
        <topology evidence="1 7">Multi-pass membrane protein</topology>
    </subcellularLocation>
</comment>
<dbReference type="PROSITE" id="PS50928">
    <property type="entry name" value="ABC_TM1"/>
    <property type="match status" value="1"/>
</dbReference>
<feature type="transmembrane region" description="Helical" evidence="7">
    <location>
        <begin position="233"/>
        <end position="255"/>
    </location>
</feature>
<feature type="transmembrane region" description="Helical" evidence="7">
    <location>
        <begin position="201"/>
        <end position="221"/>
    </location>
</feature>
<evidence type="ECO:0000256" key="5">
    <source>
        <dbReference type="ARBA" id="ARBA00022989"/>
    </source>
</evidence>
<comment type="similarity">
    <text evidence="7">Belongs to the binding-protein-dependent transport system permease family.</text>
</comment>
<keyword evidence="5 7" id="KW-1133">Transmembrane helix</keyword>
<evidence type="ECO:0000256" key="3">
    <source>
        <dbReference type="ARBA" id="ARBA00022475"/>
    </source>
</evidence>
<dbReference type="Gene3D" id="1.10.3720.10">
    <property type="entry name" value="MetI-like"/>
    <property type="match status" value="1"/>
</dbReference>
<evidence type="ECO:0000256" key="6">
    <source>
        <dbReference type="ARBA" id="ARBA00023136"/>
    </source>
</evidence>
<name>A0A4U0Q8T2_9NEIS</name>
<dbReference type="PANTHER" id="PTHR30151">
    <property type="entry name" value="ALKANE SULFONATE ABC TRANSPORTER-RELATED, MEMBRANE SUBUNIT"/>
    <property type="match status" value="1"/>
</dbReference>
<evidence type="ECO:0000313" key="10">
    <source>
        <dbReference type="Proteomes" id="UP000310016"/>
    </source>
</evidence>
<dbReference type="GO" id="GO:0005886">
    <property type="term" value="C:plasma membrane"/>
    <property type="evidence" value="ECO:0007669"/>
    <property type="project" value="UniProtKB-SubCell"/>
</dbReference>
<dbReference type="EMBL" id="SUMF01000002">
    <property type="protein sequence ID" value="TJZ77679.1"/>
    <property type="molecule type" value="Genomic_DNA"/>
</dbReference>
<keyword evidence="2 7" id="KW-0813">Transport</keyword>
<keyword evidence="10" id="KW-1185">Reference proteome</keyword>
<feature type="transmembrane region" description="Helical" evidence="7">
    <location>
        <begin position="79"/>
        <end position="99"/>
    </location>
</feature>
<proteinExistence type="inferred from homology"/>
<feature type="transmembrane region" description="Helical" evidence="7">
    <location>
        <begin position="178"/>
        <end position="195"/>
    </location>
</feature>
<accession>A0A4U0Q8T2</accession>
<feature type="transmembrane region" description="Helical" evidence="7">
    <location>
        <begin position="111"/>
        <end position="132"/>
    </location>
</feature>
<evidence type="ECO:0000256" key="2">
    <source>
        <dbReference type="ARBA" id="ARBA00022448"/>
    </source>
</evidence>
<evidence type="ECO:0000256" key="1">
    <source>
        <dbReference type="ARBA" id="ARBA00004651"/>
    </source>
</evidence>
<keyword evidence="3" id="KW-1003">Cell membrane</keyword>
<keyword evidence="4 7" id="KW-0812">Transmembrane</keyword>
<feature type="transmembrane region" description="Helical" evidence="7">
    <location>
        <begin position="138"/>
        <end position="157"/>
    </location>
</feature>
<dbReference type="PANTHER" id="PTHR30151:SF38">
    <property type="entry name" value="ALIPHATIC SULFONATES TRANSPORT PERMEASE PROTEIN SSUC-RELATED"/>
    <property type="match status" value="1"/>
</dbReference>
<sequence>MATSASWPARLAAPLRRAGHWAAGLLLPLALFALWQYAVDRQWLAEQILPPPSLVWQSLGELWHSGELRDHLAISLTRVGWSVLLGGGAGLALGAALGLSRSARAYLLPSFELVAQFPVVGWVPLLIVFLGIDEALKVAAISLAVLVPVTVNTHRGIAGIPRPLLDVGRVYRFTVPQTLWRVVLPAAAPSLFNGLRQGVMQAWLTLVFVELLASSEGIGYLMVWGRQLLQLDLVVVAMLAIGAVGLALDLALRWAESRLASWRRGAF</sequence>
<feature type="transmembrane region" description="Helical" evidence="7">
    <location>
        <begin position="21"/>
        <end position="39"/>
    </location>
</feature>
<organism evidence="9 10">
    <name type="scientific">Chitiniphilus eburneus</name>
    <dbReference type="NCBI Taxonomy" id="2571148"/>
    <lineage>
        <taxon>Bacteria</taxon>
        <taxon>Pseudomonadati</taxon>
        <taxon>Pseudomonadota</taxon>
        <taxon>Betaproteobacteria</taxon>
        <taxon>Neisseriales</taxon>
        <taxon>Chitinibacteraceae</taxon>
        <taxon>Chitiniphilus</taxon>
    </lineage>
</organism>
<dbReference type="AlphaFoldDB" id="A0A4U0Q8T2"/>
<dbReference type="Proteomes" id="UP000310016">
    <property type="component" value="Unassembled WGS sequence"/>
</dbReference>
<dbReference type="InterPro" id="IPR000515">
    <property type="entry name" value="MetI-like"/>
</dbReference>
<feature type="domain" description="ABC transmembrane type-1" evidence="8">
    <location>
        <begin position="68"/>
        <end position="252"/>
    </location>
</feature>
<evidence type="ECO:0000259" key="8">
    <source>
        <dbReference type="PROSITE" id="PS50928"/>
    </source>
</evidence>
<comment type="caution">
    <text evidence="9">The sequence shown here is derived from an EMBL/GenBank/DDBJ whole genome shotgun (WGS) entry which is preliminary data.</text>
</comment>
<dbReference type="Pfam" id="PF00528">
    <property type="entry name" value="BPD_transp_1"/>
    <property type="match status" value="1"/>
</dbReference>
<evidence type="ECO:0000313" key="9">
    <source>
        <dbReference type="EMBL" id="TJZ77679.1"/>
    </source>
</evidence>